<dbReference type="InterPro" id="IPR036890">
    <property type="entry name" value="HATPase_C_sf"/>
</dbReference>
<keyword evidence="13" id="KW-1185">Reference proteome</keyword>
<dbReference type="RefSeq" id="WP_344741693.1">
    <property type="nucleotide sequence ID" value="NZ_BAABAY010000006.1"/>
</dbReference>
<dbReference type="InterPro" id="IPR044946">
    <property type="entry name" value="Restrct_endonuc_typeI_TRD_sf"/>
</dbReference>
<dbReference type="SUPFAM" id="SSF53335">
    <property type="entry name" value="S-adenosyl-L-methionine-dependent methyltransferases"/>
    <property type="match status" value="1"/>
</dbReference>
<keyword evidence="5" id="KW-0808">Transferase</keyword>
<dbReference type="InterPro" id="IPR029063">
    <property type="entry name" value="SAM-dependent_MTases_sf"/>
</dbReference>
<dbReference type="CDD" id="cd16961">
    <property type="entry name" value="RMtype1_S_TRD-CR_like"/>
    <property type="match status" value="1"/>
</dbReference>
<evidence type="ECO:0000313" key="12">
    <source>
        <dbReference type="EMBL" id="MFH6772826.1"/>
    </source>
</evidence>
<dbReference type="SUPFAM" id="SSF55874">
    <property type="entry name" value="ATPase domain of HSP90 chaperone/DNA topoisomerase II/histidine kinase"/>
    <property type="match status" value="1"/>
</dbReference>
<evidence type="ECO:0000256" key="9">
    <source>
        <dbReference type="ARBA" id="ARBA00047942"/>
    </source>
</evidence>
<dbReference type="InterPro" id="IPR000055">
    <property type="entry name" value="Restrct_endonuc_typeI_TRD"/>
</dbReference>
<evidence type="ECO:0000256" key="3">
    <source>
        <dbReference type="ARBA" id="ARBA00011900"/>
    </source>
</evidence>
<protein>
    <recommendedName>
        <fullName evidence="3">site-specific DNA-methyltransferase (adenine-specific)</fullName>
        <ecNumber evidence="3">2.1.1.72</ecNumber>
    </recommendedName>
</protein>
<dbReference type="EC" id="2.1.1.72" evidence="3"/>
<name>A0ABW7N177_9FLAO</name>
<keyword evidence="4 12" id="KW-0489">Methyltransferase</keyword>
<comment type="similarity">
    <text evidence="1">Belongs to the N(4)/N(6)-methyltransferase family.</text>
</comment>
<evidence type="ECO:0000256" key="8">
    <source>
        <dbReference type="ARBA" id="ARBA00023125"/>
    </source>
</evidence>
<gene>
    <name evidence="12" type="ORF">V8G58_12860</name>
</gene>
<organism evidence="12 13">
    <name type="scientific">Gaetbulibacter aestuarii</name>
    <dbReference type="NCBI Taxonomy" id="1502358"/>
    <lineage>
        <taxon>Bacteria</taxon>
        <taxon>Pseudomonadati</taxon>
        <taxon>Bacteroidota</taxon>
        <taxon>Flavobacteriia</taxon>
        <taxon>Flavobacteriales</taxon>
        <taxon>Flavobacteriaceae</taxon>
        <taxon>Gaetbulibacter</taxon>
    </lineage>
</organism>
<evidence type="ECO:0000256" key="5">
    <source>
        <dbReference type="ARBA" id="ARBA00022679"/>
    </source>
</evidence>
<dbReference type="Gene3D" id="3.90.220.20">
    <property type="entry name" value="DNA methylase specificity domains"/>
    <property type="match status" value="1"/>
</dbReference>
<comment type="similarity">
    <text evidence="2">Belongs to the type-I restriction system S methylase family.</text>
</comment>
<feature type="domain" description="DNA methylase adenine-specific" evidence="11">
    <location>
        <begin position="120"/>
        <end position="394"/>
    </location>
</feature>
<evidence type="ECO:0000259" key="11">
    <source>
        <dbReference type="Pfam" id="PF02384"/>
    </source>
</evidence>
<keyword evidence="7" id="KW-0680">Restriction system</keyword>
<evidence type="ECO:0000256" key="6">
    <source>
        <dbReference type="ARBA" id="ARBA00022691"/>
    </source>
</evidence>
<reference evidence="12 13" key="1">
    <citation type="submission" date="2024-02" db="EMBL/GenBank/DDBJ databases">
        <title>A Gaetbulibacter species isolated from tidal flats and genomic insights of their niches.</title>
        <authorList>
            <person name="Ye Y."/>
        </authorList>
    </citation>
    <scope>NUCLEOTIDE SEQUENCE [LARGE SCALE GENOMIC DNA]</scope>
    <source>
        <strain evidence="12 13">KYW382</strain>
    </source>
</reference>
<keyword evidence="6" id="KW-0949">S-adenosyl-L-methionine</keyword>
<dbReference type="EMBL" id="JBAWKB010000004">
    <property type="protein sequence ID" value="MFH6772826.1"/>
    <property type="molecule type" value="Genomic_DNA"/>
</dbReference>
<evidence type="ECO:0000256" key="2">
    <source>
        <dbReference type="ARBA" id="ARBA00010923"/>
    </source>
</evidence>
<evidence type="ECO:0000256" key="1">
    <source>
        <dbReference type="ARBA" id="ARBA00006594"/>
    </source>
</evidence>
<dbReference type="Gene3D" id="3.30.565.10">
    <property type="entry name" value="Histidine kinase-like ATPase, C-terminal domain"/>
    <property type="match status" value="1"/>
</dbReference>
<dbReference type="Pfam" id="PF01420">
    <property type="entry name" value="Methylase_S"/>
    <property type="match status" value="1"/>
</dbReference>
<dbReference type="Proteomes" id="UP001610100">
    <property type="component" value="Unassembled WGS sequence"/>
</dbReference>
<dbReference type="InterPro" id="IPR051537">
    <property type="entry name" value="DNA_Adenine_Mtase"/>
</dbReference>
<accession>A0ABW7N177</accession>
<dbReference type="GO" id="GO:0032259">
    <property type="term" value="P:methylation"/>
    <property type="evidence" value="ECO:0007669"/>
    <property type="project" value="UniProtKB-KW"/>
</dbReference>
<dbReference type="PANTHER" id="PTHR42933:SF3">
    <property type="entry name" value="TYPE I RESTRICTION ENZYME MJAVIII METHYLASE SUBUNIT"/>
    <property type="match status" value="1"/>
</dbReference>
<proteinExistence type="inferred from homology"/>
<sequence>MARSKENKGSEDIDFKIIVNQLWHGFNILRGAIPSQDLHVFFYLFSAYEDGLIDLEEFNQVSNPYGYLKGALKSEPEYDELYDHYSDIINSIPFHIIVNIFRNLENIDWDNFTGYFLEIFDILLNKYFSNEGNIYNVSLLPSELSEFTNKLAVSFMSNSKMNFVFNPFAGFGTLAPKTSNYHYEGIEANSVIWALGKLRLLRTNHIESHSLKLEDSIKNWRVPNKKDLYNLVISRPPYGKKVESIFLGRKSISKKMTAEQYVIEKGLDSIDRDGLVMCIASEGILFRRGSEANLREYLVENNLLHTVVYFPGGILQNTGIAQCLLILSKKRKGEGNIRMVDATNFVKANKNQKILDYEGLFEIFKENTSNTSLRFVSKEEIRRNDYILRVQRYFLDEVEGVKLSELTECKAAVKSNTRNNKESFSKDKKGVFLRIRDLKNDPFDYQLDPSKIDKVGLPKYVKKYQGSALLLAKIGGILKPTYIDLDSDEESYFVSNDIIVLDVIKDRIRIEFLINELHSDYVLEQIKAFSSGTAFSSISINDILNIKIVLPGLREQDAKVQGAKTSYLQSISREIKLKEELLGVKKESDRSIKSFLHTMRQYLNALKTNVGGTSLFIEKNGSQGISLETLYSKNLNQTLGEHFTSLEETIVSMAKLLDSFENKGSSSRSEILKLSSLVKEAQKRFKNPNRFKFEEVYIDHDAFASDFGYLDQFIEINKEDFFKVFSNIICNAVDHGFTDKDKKYSIRSSIFNNKEKNEFILEISNNGQPMPKEFTYMDLITRGEKSTTSRGTGTGGSDIKDILSNYDVYFELITDDEDEYPVKYVLHFPVRSSFEEFLKIDN</sequence>
<evidence type="ECO:0000259" key="10">
    <source>
        <dbReference type="Pfam" id="PF01420"/>
    </source>
</evidence>
<dbReference type="Pfam" id="PF02384">
    <property type="entry name" value="N6_Mtase"/>
    <property type="match status" value="1"/>
</dbReference>
<evidence type="ECO:0000256" key="7">
    <source>
        <dbReference type="ARBA" id="ARBA00022747"/>
    </source>
</evidence>
<dbReference type="SUPFAM" id="SSF116734">
    <property type="entry name" value="DNA methylase specificity domain"/>
    <property type="match status" value="1"/>
</dbReference>
<dbReference type="PANTHER" id="PTHR42933">
    <property type="entry name" value="SLR6095 PROTEIN"/>
    <property type="match status" value="1"/>
</dbReference>
<evidence type="ECO:0000256" key="4">
    <source>
        <dbReference type="ARBA" id="ARBA00022603"/>
    </source>
</evidence>
<dbReference type="InterPro" id="IPR003356">
    <property type="entry name" value="DNA_methylase_A-5"/>
</dbReference>
<feature type="domain" description="Type I restriction modification DNA specificity" evidence="10">
    <location>
        <begin position="397"/>
        <end position="578"/>
    </location>
</feature>
<comment type="caution">
    <text evidence="12">The sequence shown here is derived from an EMBL/GenBank/DDBJ whole genome shotgun (WGS) entry which is preliminary data.</text>
</comment>
<keyword evidence="8" id="KW-0238">DNA-binding</keyword>
<evidence type="ECO:0000313" key="13">
    <source>
        <dbReference type="Proteomes" id="UP001610100"/>
    </source>
</evidence>
<dbReference type="GO" id="GO:0008168">
    <property type="term" value="F:methyltransferase activity"/>
    <property type="evidence" value="ECO:0007669"/>
    <property type="project" value="UniProtKB-KW"/>
</dbReference>
<dbReference type="Gene3D" id="3.40.50.150">
    <property type="entry name" value="Vaccinia Virus protein VP39"/>
    <property type="match status" value="1"/>
</dbReference>
<comment type="catalytic activity">
    <reaction evidence="9">
        <text>a 2'-deoxyadenosine in DNA + S-adenosyl-L-methionine = an N(6)-methyl-2'-deoxyadenosine in DNA + S-adenosyl-L-homocysteine + H(+)</text>
        <dbReference type="Rhea" id="RHEA:15197"/>
        <dbReference type="Rhea" id="RHEA-COMP:12418"/>
        <dbReference type="Rhea" id="RHEA-COMP:12419"/>
        <dbReference type="ChEBI" id="CHEBI:15378"/>
        <dbReference type="ChEBI" id="CHEBI:57856"/>
        <dbReference type="ChEBI" id="CHEBI:59789"/>
        <dbReference type="ChEBI" id="CHEBI:90615"/>
        <dbReference type="ChEBI" id="CHEBI:90616"/>
        <dbReference type="EC" id="2.1.1.72"/>
    </reaction>
</comment>